<dbReference type="AlphaFoldDB" id="A0A3D9Q198"/>
<sequence>MANEQDESYYARKPYYVSVQAGSILEDPTVTAYELEITANEEELNRLQELFEEYSTMDEAQAFHFGKAPFGGATTDSDRVINAGTDRLIVDIYRLLYELGTSDTKHHIETMGLFPEGRLE</sequence>
<gene>
    <name evidence="2" type="ORF">A8990_1593</name>
</gene>
<protein>
    <submittedName>
        <fullName evidence="2">Uncharacterized protein</fullName>
    </submittedName>
</protein>
<evidence type="ECO:0000313" key="2">
    <source>
        <dbReference type="EMBL" id="REE56441.1"/>
    </source>
</evidence>
<proteinExistence type="predicted"/>
<keyword evidence="3" id="KW-1185">Reference proteome</keyword>
<feature type="coiled-coil region" evidence="1">
    <location>
        <begin position="30"/>
        <end position="60"/>
    </location>
</feature>
<dbReference type="OrthoDB" id="2706506at2"/>
<accession>A0A3D9Q198</accession>
<dbReference type="EMBL" id="QTTN01000059">
    <property type="protein sequence ID" value="REE56441.1"/>
    <property type="molecule type" value="Genomic_DNA"/>
</dbReference>
<evidence type="ECO:0000313" key="3">
    <source>
        <dbReference type="Proteomes" id="UP000256304"/>
    </source>
</evidence>
<dbReference type="Proteomes" id="UP000256304">
    <property type="component" value="Unassembled WGS sequence"/>
</dbReference>
<keyword evidence="1" id="KW-0175">Coiled coil</keyword>
<dbReference type="RefSeq" id="WP_116192525.1">
    <property type="nucleotide sequence ID" value="NZ_QTTN01000059.1"/>
</dbReference>
<organism evidence="2 3">
    <name type="scientific">Paenibacillus taihuensis</name>
    <dbReference type="NCBI Taxonomy" id="1156355"/>
    <lineage>
        <taxon>Bacteria</taxon>
        <taxon>Bacillati</taxon>
        <taxon>Bacillota</taxon>
        <taxon>Bacilli</taxon>
        <taxon>Bacillales</taxon>
        <taxon>Paenibacillaceae</taxon>
        <taxon>Paenibacillus</taxon>
    </lineage>
</organism>
<evidence type="ECO:0000256" key="1">
    <source>
        <dbReference type="SAM" id="Coils"/>
    </source>
</evidence>
<name>A0A3D9Q198_9BACL</name>
<comment type="caution">
    <text evidence="2">The sequence shown here is derived from an EMBL/GenBank/DDBJ whole genome shotgun (WGS) entry which is preliminary data.</text>
</comment>
<reference evidence="2 3" key="1">
    <citation type="submission" date="2018-08" db="EMBL/GenBank/DDBJ databases">
        <title>Genomic Encyclopedia of Type Strains, Phase III (KMG-III): the genomes of soil and plant-associated and newly described type strains.</title>
        <authorList>
            <person name="Whitman W."/>
        </authorList>
    </citation>
    <scope>NUCLEOTIDE SEQUENCE [LARGE SCALE GENOMIC DNA]</scope>
    <source>
        <strain evidence="2 3">CGMCC 1.10966</strain>
    </source>
</reference>